<dbReference type="GeneID" id="39591632"/>
<dbReference type="AlphaFoldDB" id="A0A427XXF4"/>
<proteinExistence type="predicted"/>
<organism evidence="2 3">
    <name type="scientific">Apiotrichum porosum</name>
    <dbReference type="NCBI Taxonomy" id="105984"/>
    <lineage>
        <taxon>Eukaryota</taxon>
        <taxon>Fungi</taxon>
        <taxon>Dikarya</taxon>
        <taxon>Basidiomycota</taxon>
        <taxon>Agaricomycotina</taxon>
        <taxon>Tremellomycetes</taxon>
        <taxon>Trichosporonales</taxon>
        <taxon>Trichosporonaceae</taxon>
        <taxon>Apiotrichum</taxon>
    </lineage>
</organism>
<feature type="region of interest" description="Disordered" evidence="1">
    <location>
        <begin position="134"/>
        <end position="167"/>
    </location>
</feature>
<feature type="region of interest" description="Disordered" evidence="1">
    <location>
        <begin position="1"/>
        <end position="48"/>
    </location>
</feature>
<reference evidence="2 3" key="1">
    <citation type="submission" date="2018-11" db="EMBL/GenBank/DDBJ databases">
        <title>Genome sequence of Apiotrichum porosum DSM 27194.</title>
        <authorList>
            <person name="Aliyu H."/>
            <person name="Gorte O."/>
            <person name="Ochsenreither K."/>
        </authorList>
    </citation>
    <scope>NUCLEOTIDE SEQUENCE [LARGE SCALE GENOMIC DNA]</scope>
    <source>
        <strain evidence="2 3">DSM 27194</strain>
    </source>
</reference>
<feature type="compositionally biased region" description="Polar residues" evidence="1">
    <location>
        <begin position="24"/>
        <end position="34"/>
    </location>
</feature>
<dbReference type="EMBL" id="RSCE01000004">
    <property type="protein sequence ID" value="RSH83405.1"/>
    <property type="molecule type" value="Genomic_DNA"/>
</dbReference>
<dbReference type="Proteomes" id="UP000279236">
    <property type="component" value="Unassembled WGS sequence"/>
</dbReference>
<comment type="caution">
    <text evidence="2">The sequence shown here is derived from an EMBL/GenBank/DDBJ whole genome shotgun (WGS) entry which is preliminary data.</text>
</comment>
<protein>
    <submittedName>
        <fullName evidence="2">Uncharacterized protein</fullName>
    </submittedName>
</protein>
<feature type="compositionally biased region" description="Basic and acidic residues" evidence="1">
    <location>
        <begin position="690"/>
        <end position="706"/>
    </location>
</feature>
<name>A0A427XXF4_9TREE</name>
<gene>
    <name evidence="2" type="ORF">EHS24_007089</name>
</gene>
<dbReference type="RefSeq" id="XP_028477357.1">
    <property type="nucleotide sequence ID" value="XM_028622465.1"/>
</dbReference>
<accession>A0A427XXF4</accession>
<evidence type="ECO:0000256" key="1">
    <source>
        <dbReference type="SAM" id="MobiDB-lite"/>
    </source>
</evidence>
<evidence type="ECO:0000313" key="3">
    <source>
        <dbReference type="Proteomes" id="UP000279236"/>
    </source>
</evidence>
<feature type="region of interest" description="Disordered" evidence="1">
    <location>
        <begin position="687"/>
        <end position="706"/>
    </location>
</feature>
<feature type="compositionally biased region" description="Gly residues" evidence="1">
    <location>
        <begin position="140"/>
        <end position="155"/>
    </location>
</feature>
<feature type="compositionally biased region" description="Gly residues" evidence="1">
    <location>
        <begin position="93"/>
        <end position="105"/>
    </location>
</feature>
<feature type="region of interest" description="Disordered" evidence="1">
    <location>
        <begin position="65"/>
        <end position="116"/>
    </location>
</feature>
<evidence type="ECO:0000313" key="2">
    <source>
        <dbReference type="EMBL" id="RSH83405.1"/>
    </source>
</evidence>
<keyword evidence="3" id="KW-1185">Reference proteome</keyword>
<sequence length="1006" mass="110212">MAADGGMTVSPPLPALPPLRPKDTNTTAARNSKAATRGSRGQVPRPLGSTLADSLLVLDKAIADSAPPPLVQRQWIPARGGGRGGHRGRGGGRGRGSGTDHGPAGGERMDGNGTRGGAEKGVVHDVAAGRQVPAERGLGHGKGGRGGRGGRGGKVALGDTRFPPDNLWHAHTFRKRNNTKKKTPPGPPAPLDHTAFPHIIDLILADPASWSGMRTTCSMYRNRIQKMMYRHIILSTVYRDGPNLSRGADDEDSDDGQYDLYEVESELYAVEHLSEFSASDPMVIAVTSPQGPLPPFSPREYDNGWGNSTEDEEHLGRCSQLLEHTRVVDVPIGLLKSDVKWFQNELSNLEVIRYRYDPDLENRNTYEEEYADDVMKAPTVVLVPGSRRPTTLAELCDPPVMTFKSRATRLISNVLFSPLAGPVAVPVAFCDQVDAVVVIFHPLTLAAATADPFPATSPSGWEWKYDPTPERRWSDLAEWIFIMLGRDLTITLVDLPSPTPLSTRKPVDCFLDRLRGCMVEFQVDPVPGETLFAKLRFMTRAEWEAEVGPEDAQLQAVAYCVYKVLNRQTKVPNAMHAPLEIENATPQAPSLRIVDIEFTFSDFQAPAPKESVVIDHSAFPDLIDLILKYPDTWIPMRGTSKAFKERVDKLLYRHIIVTPHVEVATPMSLSQVSGAVPAVPSVAPVSTSEATHERHSTRSHAEDPHETHRFVITSPLGRLPAFPPRLYAAWGSWTRSPDRDACAALLAHTKVLELSAGSHGLEWLGSVLGPLDALRLRHDVATDTALRRRTAAKSDRTTLEQQPCSCSHCDLESDPDFDADRWDFRRFRAAKLVLLPPSTGLVPRLATMYTHVQARFARTVHKVVIHIVGSESPRRNALGSNSWLPNVETVYILSEVQKHGVLENSAEETGARPKPIATHLTAILLRLRIQKLNGASTSTPITLVTVPIPGDKPECKAAMIERSWGRLLRSSNGNCAVLDDVPVLSEEEYAATMGSGEIDVESIEVM</sequence>